<dbReference type="AlphaFoldDB" id="A0AAW6DPH6"/>
<comment type="caution">
    <text evidence="1">The sequence shown here is derived from an EMBL/GenBank/DDBJ whole genome shotgun (WGS) entry which is preliminary data.</text>
</comment>
<evidence type="ECO:0000313" key="2">
    <source>
        <dbReference type="Proteomes" id="UP001212160"/>
    </source>
</evidence>
<reference evidence="1" key="1">
    <citation type="submission" date="2023-01" db="EMBL/GenBank/DDBJ databases">
        <title>Human gut microbiome strain richness.</title>
        <authorList>
            <person name="Chen-Liaw A."/>
        </authorList>
    </citation>
    <scope>NUCLEOTIDE SEQUENCE</scope>
    <source>
        <strain evidence="1">RTP21484st1_H11_RTP21484_190118</strain>
    </source>
</reference>
<evidence type="ECO:0008006" key="3">
    <source>
        <dbReference type="Google" id="ProtNLM"/>
    </source>
</evidence>
<evidence type="ECO:0000313" key="1">
    <source>
        <dbReference type="EMBL" id="MDB8688509.1"/>
    </source>
</evidence>
<gene>
    <name evidence="1" type="ORF">PNW85_17990</name>
</gene>
<name>A0AAW6DPH6_MEDGN</name>
<protein>
    <recommendedName>
        <fullName evidence="3">Transposase</fullName>
    </recommendedName>
</protein>
<dbReference type="EMBL" id="JAQMLA010000092">
    <property type="protein sequence ID" value="MDB8688509.1"/>
    <property type="molecule type" value="Genomic_DNA"/>
</dbReference>
<dbReference type="RefSeq" id="WP_272108274.1">
    <property type="nucleotide sequence ID" value="NZ_JAQMLA010000092.1"/>
</dbReference>
<dbReference type="NCBIfam" id="NF047593">
    <property type="entry name" value="IS66_ISAeme5_TnpA"/>
    <property type="match status" value="1"/>
</dbReference>
<proteinExistence type="predicted"/>
<accession>A0AAW6DPH6</accession>
<organism evidence="1 2">
    <name type="scientific">Mediterraneibacter gnavus</name>
    <name type="common">Ruminococcus gnavus</name>
    <dbReference type="NCBI Taxonomy" id="33038"/>
    <lineage>
        <taxon>Bacteria</taxon>
        <taxon>Bacillati</taxon>
        <taxon>Bacillota</taxon>
        <taxon>Clostridia</taxon>
        <taxon>Lachnospirales</taxon>
        <taxon>Lachnospiraceae</taxon>
        <taxon>Mediterraneibacter</taxon>
    </lineage>
</organism>
<dbReference type="Proteomes" id="UP001212160">
    <property type="component" value="Unassembled WGS sequence"/>
</dbReference>
<sequence>MPDVQSIKKQLHMQQWTAIIEDRIASGLKINEYCEKNQLSRNSYFYWLRKIREERATSVLPDNNDLLPASVSTGALVELVPSSKHNDAIPKIEIPDEEAKSFGFSVNGISITVGRDISEEMLSKIMRAARNA</sequence>